<protein>
    <recommendedName>
        <fullName evidence="5">Peroxin/Ferlin domain-containing protein</fullName>
    </recommendedName>
</protein>
<accession>A0A8K1CGE6</accession>
<reference evidence="3" key="1">
    <citation type="submission" date="2019-03" db="EMBL/GenBank/DDBJ databases">
        <title>Long read genome sequence of the mycoparasitic Pythium oligandrum ATCC 38472 isolated from sugarbeet rhizosphere.</title>
        <authorList>
            <person name="Gaulin E."/>
        </authorList>
    </citation>
    <scope>NUCLEOTIDE SEQUENCE</scope>
    <source>
        <strain evidence="3">ATCC 38472_TT</strain>
    </source>
</reference>
<dbReference type="EMBL" id="SPLM01000073">
    <property type="protein sequence ID" value="TMW63054.1"/>
    <property type="molecule type" value="Genomic_DNA"/>
</dbReference>
<keyword evidence="4" id="KW-1185">Reference proteome</keyword>
<feature type="region of interest" description="Disordered" evidence="2">
    <location>
        <begin position="139"/>
        <end position="167"/>
    </location>
</feature>
<dbReference type="Proteomes" id="UP000794436">
    <property type="component" value="Unassembled WGS sequence"/>
</dbReference>
<feature type="compositionally biased region" description="Basic residues" evidence="2">
    <location>
        <begin position="139"/>
        <end position="153"/>
    </location>
</feature>
<proteinExistence type="predicted"/>
<dbReference type="OrthoDB" id="72441at2759"/>
<keyword evidence="1" id="KW-0175">Coiled coil</keyword>
<evidence type="ECO:0000313" key="3">
    <source>
        <dbReference type="EMBL" id="TMW63054.1"/>
    </source>
</evidence>
<sequence>MTKTLCAEEDCTKLRRDVEALERLVYRYQAELSNNKPCSTCQRRKKPALESVVEELYEDQKLNTTEWNAGLAQMTRLNGEPTSFEEVTLPSKEWEWVGGWTYDIDSKTDMNGWTYASTWTQLRDPELCNSERTVQDRVRRRHWKRERQHRGPRRQVGVSPNSVRDDSDAQAMRIANEKLTEQLRQSNERILDYESRIAIYEDQLRRLQGLAHATPSSIGPFSLPPVSKDSVVIMERAPYSAAKSVDVLYETEALLDELLEDDPSLSDIEDMQQRRSRVVQECQEELDSAVIEFQALVSTMDE</sequence>
<evidence type="ECO:0000256" key="1">
    <source>
        <dbReference type="SAM" id="Coils"/>
    </source>
</evidence>
<evidence type="ECO:0000256" key="2">
    <source>
        <dbReference type="SAM" id="MobiDB-lite"/>
    </source>
</evidence>
<evidence type="ECO:0000313" key="4">
    <source>
        <dbReference type="Proteomes" id="UP000794436"/>
    </source>
</evidence>
<comment type="caution">
    <text evidence="3">The sequence shown here is derived from an EMBL/GenBank/DDBJ whole genome shotgun (WGS) entry which is preliminary data.</text>
</comment>
<gene>
    <name evidence="3" type="ORF">Poli38472_005672</name>
</gene>
<name>A0A8K1CGE6_PYTOL</name>
<evidence type="ECO:0008006" key="5">
    <source>
        <dbReference type="Google" id="ProtNLM"/>
    </source>
</evidence>
<organism evidence="3 4">
    <name type="scientific">Pythium oligandrum</name>
    <name type="common">Mycoparasitic fungus</name>
    <dbReference type="NCBI Taxonomy" id="41045"/>
    <lineage>
        <taxon>Eukaryota</taxon>
        <taxon>Sar</taxon>
        <taxon>Stramenopiles</taxon>
        <taxon>Oomycota</taxon>
        <taxon>Peronosporomycetes</taxon>
        <taxon>Pythiales</taxon>
        <taxon>Pythiaceae</taxon>
        <taxon>Pythium</taxon>
    </lineage>
</organism>
<feature type="coiled-coil region" evidence="1">
    <location>
        <begin position="169"/>
        <end position="210"/>
    </location>
</feature>
<dbReference type="AlphaFoldDB" id="A0A8K1CGE6"/>